<dbReference type="PANTHER" id="PTHR10188">
    <property type="entry name" value="L-ASPARAGINASE"/>
    <property type="match status" value="1"/>
</dbReference>
<reference evidence="2 3" key="1">
    <citation type="submission" date="2021-03" db="EMBL/GenBank/DDBJ databases">
        <title>Aliifodinibius sp. nov., a new bacterium isolated from saline soil.</title>
        <authorList>
            <person name="Galisteo C."/>
            <person name="De La Haba R."/>
            <person name="Sanchez-Porro C."/>
            <person name="Ventosa A."/>
        </authorList>
    </citation>
    <scope>NUCLEOTIDE SEQUENCE [LARGE SCALE GENOMIC DNA]</scope>
    <source>
        <strain evidence="2 3">1BSP15-2V2</strain>
    </source>
</reference>
<feature type="signal peptide" evidence="1">
    <location>
        <begin position="1"/>
        <end position="22"/>
    </location>
</feature>
<proteinExistence type="predicted"/>
<comment type="caution">
    <text evidence="2">The sequence shown here is derived from an EMBL/GenBank/DDBJ whole genome shotgun (WGS) entry which is preliminary data.</text>
</comment>
<dbReference type="InterPro" id="IPR029055">
    <property type="entry name" value="Ntn_hydrolases_N"/>
</dbReference>
<dbReference type="Gene3D" id="3.60.20.30">
    <property type="entry name" value="(Glycosyl)asparaginase"/>
    <property type="match status" value="1"/>
</dbReference>
<evidence type="ECO:0000313" key="3">
    <source>
        <dbReference type="Proteomes" id="UP001207918"/>
    </source>
</evidence>
<keyword evidence="1" id="KW-0732">Signal</keyword>
<protein>
    <submittedName>
        <fullName evidence="2">Isoaspartyl peptidase/L-asparaginase</fullName>
    </submittedName>
</protein>
<name>A0ABT3PM09_9BACT</name>
<dbReference type="SUPFAM" id="SSF56235">
    <property type="entry name" value="N-terminal nucleophile aminohydrolases (Ntn hydrolases)"/>
    <property type="match status" value="1"/>
</dbReference>
<dbReference type="InterPro" id="IPR000246">
    <property type="entry name" value="Peptidase_T2"/>
</dbReference>
<dbReference type="RefSeq" id="WP_265765647.1">
    <property type="nucleotide sequence ID" value="NZ_JAGGJA010000005.1"/>
</dbReference>
<dbReference type="CDD" id="cd04701">
    <property type="entry name" value="Asparaginase_2"/>
    <property type="match status" value="1"/>
</dbReference>
<feature type="chain" id="PRO_5047411877" evidence="1">
    <location>
        <begin position="23"/>
        <end position="352"/>
    </location>
</feature>
<organism evidence="2 3">
    <name type="scientific">Fodinibius salsisoli</name>
    <dbReference type="NCBI Taxonomy" id="2820877"/>
    <lineage>
        <taxon>Bacteria</taxon>
        <taxon>Pseudomonadati</taxon>
        <taxon>Balneolota</taxon>
        <taxon>Balneolia</taxon>
        <taxon>Balneolales</taxon>
        <taxon>Balneolaceae</taxon>
        <taxon>Fodinibius</taxon>
    </lineage>
</organism>
<gene>
    <name evidence="2" type="ORF">J6I44_08525</name>
</gene>
<sequence length="352" mass="38256">MKFSRLLTVVLVVVFFAGCQQSQDQGQQNDAGSSVLDTPKKDWALVIHGGAGVISKDMPDSIKEAYHQDLDEALTIGEDILQEGGSAVDAVEEVINYLEDNPKFNAGKGAVFTHEGGHELDAAIMIGNTRKAGTITGVKTVKNPISLARLVMGTSKHIMFAGEGAEKYADKMDVERVNQDYFYTERRYKSWRRAIKRGQEQSSVLEAEEERALFYDKDKFGTVGCVALDTEGQLVAGTSTGGMTNKMYGRVGDVPIIGSGTYASDVVAVSMTGWGERIMEAVSGHTVSAYMKHKPGSLKEAGNYLLREVLQPGDAGMIAVDKDGNMLMDMNTQGMFRGKSDSEGNREVAIWK</sequence>
<dbReference type="Pfam" id="PF01112">
    <property type="entry name" value="Asparaginase_2"/>
    <property type="match status" value="1"/>
</dbReference>
<dbReference type="PANTHER" id="PTHR10188:SF6">
    <property type="entry name" value="N(4)-(BETA-N-ACETYLGLUCOSAMINYL)-L-ASPARAGINASE"/>
    <property type="match status" value="1"/>
</dbReference>
<accession>A0ABT3PM09</accession>
<evidence type="ECO:0000256" key="1">
    <source>
        <dbReference type="SAM" id="SignalP"/>
    </source>
</evidence>
<dbReference type="EMBL" id="JAGGJA010000005">
    <property type="protein sequence ID" value="MCW9706900.1"/>
    <property type="molecule type" value="Genomic_DNA"/>
</dbReference>
<keyword evidence="3" id="KW-1185">Reference proteome</keyword>
<evidence type="ECO:0000313" key="2">
    <source>
        <dbReference type="EMBL" id="MCW9706900.1"/>
    </source>
</evidence>
<dbReference type="Proteomes" id="UP001207918">
    <property type="component" value="Unassembled WGS sequence"/>
</dbReference>
<dbReference type="PROSITE" id="PS51257">
    <property type="entry name" value="PROKAR_LIPOPROTEIN"/>
    <property type="match status" value="1"/>
</dbReference>